<dbReference type="AlphaFoldDB" id="A0A812B7C5"/>
<evidence type="ECO:0000313" key="3">
    <source>
        <dbReference type="Proteomes" id="UP000597762"/>
    </source>
</evidence>
<accession>A0A812B7C5</accession>
<keyword evidence="1" id="KW-0472">Membrane</keyword>
<keyword evidence="1" id="KW-1133">Transmembrane helix</keyword>
<dbReference type="EMBL" id="CAHIKZ030000380">
    <property type="protein sequence ID" value="CAE1171348.1"/>
    <property type="molecule type" value="Genomic_DNA"/>
</dbReference>
<keyword evidence="3" id="KW-1185">Reference proteome</keyword>
<evidence type="ECO:0000313" key="2">
    <source>
        <dbReference type="EMBL" id="CAE1171348.1"/>
    </source>
</evidence>
<protein>
    <submittedName>
        <fullName evidence="2">Uncharacterized protein</fullName>
    </submittedName>
</protein>
<gene>
    <name evidence="2" type="ORF">SPHA_11528</name>
</gene>
<keyword evidence="1" id="KW-0812">Transmembrane</keyword>
<reference evidence="2" key="1">
    <citation type="submission" date="2021-01" db="EMBL/GenBank/DDBJ databases">
        <authorList>
            <person name="Li R."/>
            <person name="Bekaert M."/>
        </authorList>
    </citation>
    <scope>NUCLEOTIDE SEQUENCE</scope>
    <source>
        <strain evidence="2">Farmed</strain>
    </source>
</reference>
<feature type="transmembrane region" description="Helical" evidence="1">
    <location>
        <begin position="100"/>
        <end position="121"/>
    </location>
</feature>
<sequence>MFLSSFPAFLYCFSPIFSISSLFHSYFPLSSPLIFLISPQFLFIFLLLNLFPNISFYFLLSYHFSLPFFSNPFLFSFFFDIVNVSISSFLFCYFSFYFMVITLVIIEVFATVFFSFFNILFFSISSVFVFFFIFLFLLSLFLSAAFFTLL</sequence>
<proteinExistence type="predicted"/>
<feature type="transmembrane region" description="Helical" evidence="1">
    <location>
        <begin position="127"/>
        <end position="149"/>
    </location>
</feature>
<feature type="transmembrane region" description="Helical" evidence="1">
    <location>
        <begin position="72"/>
        <end position="93"/>
    </location>
</feature>
<organism evidence="2 3">
    <name type="scientific">Acanthosepion pharaonis</name>
    <name type="common">Pharaoh cuttlefish</name>
    <name type="synonym">Sepia pharaonis</name>
    <dbReference type="NCBI Taxonomy" id="158019"/>
    <lineage>
        <taxon>Eukaryota</taxon>
        <taxon>Metazoa</taxon>
        <taxon>Spiralia</taxon>
        <taxon>Lophotrochozoa</taxon>
        <taxon>Mollusca</taxon>
        <taxon>Cephalopoda</taxon>
        <taxon>Coleoidea</taxon>
        <taxon>Decapodiformes</taxon>
        <taxon>Sepiida</taxon>
        <taxon>Sepiina</taxon>
        <taxon>Sepiidae</taxon>
        <taxon>Acanthosepion</taxon>
    </lineage>
</organism>
<evidence type="ECO:0000256" key="1">
    <source>
        <dbReference type="SAM" id="Phobius"/>
    </source>
</evidence>
<dbReference type="Proteomes" id="UP000597762">
    <property type="component" value="Unassembled WGS sequence"/>
</dbReference>
<comment type="caution">
    <text evidence="2">The sequence shown here is derived from an EMBL/GenBank/DDBJ whole genome shotgun (WGS) entry which is preliminary data.</text>
</comment>
<feature type="transmembrane region" description="Helical" evidence="1">
    <location>
        <begin position="6"/>
        <end position="29"/>
    </location>
</feature>
<name>A0A812B7C5_ACAPH</name>
<feature type="transmembrane region" description="Helical" evidence="1">
    <location>
        <begin position="41"/>
        <end position="60"/>
    </location>
</feature>